<dbReference type="InterPro" id="IPR001763">
    <property type="entry name" value="Rhodanese-like_dom"/>
</dbReference>
<accession>A0AA85JRG9</accession>
<dbReference type="AlphaFoldDB" id="A0AA85JRG9"/>
<reference evidence="3" key="2">
    <citation type="submission" date="2023-11" db="UniProtKB">
        <authorList>
            <consortium name="WormBaseParasite"/>
        </authorList>
    </citation>
    <scope>IDENTIFICATION</scope>
</reference>
<proteinExistence type="predicted"/>
<keyword evidence="2" id="KW-1185">Reference proteome</keyword>
<dbReference type="WBParaSite" id="TREG1_46970.1">
    <property type="protein sequence ID" value="TREG1_46970.1"/>
    <property type="gene ID" value="TREG1_46970"/>
</dbReference>
<dbReference type="PANTHER" id="PTHR44086">
    <property type="entry name" value="THIOSULFATE SULFURTRANSFERASE RDL2, MITOCHONDRIAL-RELATED"/>
    <property type="match status" value="1"/>
</dbReference>
<dbReference type="Gene3D" id="3.40.250.10">
    <property type="entry name" value="Rhodanese-like domain"/>
    <property type="match status" value="1"/>
</dbReference>
<dbReference type="Proteomes" id="UP000050795">
    <property type="component" value="Unassembled WGS sequence"/>
</dbReference>
<evidence type="ECO:0000313" key="2">
    <source>
        <dbReference type="Proteomes" id="UP000050795"/>
    </source>
</evidence>
<dbReference type="Pfam" id="PF00581">
    <property type="entry name" value="Rhodanese"/>
    <property type="match status" value="1"/>
</dbReference>
<dbReference type="PROSITE" id="PS50206">
    <property type="entry name" value="RHODANESE_3"/>
    <property type="match status" value="1"/>
</dbReference>
<name>A0AA85JRG9_TRIRE</name>
<protein>
    <recommendedName>
        <fullName evidence="1">Rhodanese domain-containing protein</fullName>
    </recommendedName>
</protein>
<dbReference type="PANTHER" id="PTHR44086:SF10">
    <property type="entry name" value="THIOSULFATE SULFURTRANSFERASE_RHODANESE-LIKE DOMAIN-CONTAINING PROTEIN 3"/>
    <property type="match status" value="1"/>
</dbReference>
<dbReference type="SMART" id="SM00450">
    <property type="entry name" value="RHOD"/>
    <property type="match status" value="1"/>
</dbReference>
<dbReference type="SUPFAM" id="SSF52821">
    <property type="entry name" value="Rhodanese/Cell cycle control phosphatase"/>
    <property type="match status" value="1"/>
</dbReference>
<sequence>MSIRRFTTCWSSASLWAHRQTYLYTLNRFRCSYKVVSRNYSLKTEGIHKNGIENTQDHQPRTKFAVAHDELHSSIVEGNVQLFDVRNLSDVESTGSIPGSVNIPLVELKKAFSLSDDEFVHRFGVSKPKLDDSNIVFYGLSDVTAASACEIAHNLGFKHITPKVGQSGQ</sequence>
<reference evidence="2" key="1">
    <citation type="submission" date="2022-06" db="EMBL/GenBank/DDBJ databases">
        <authorList>
            <person name="Berger JAMES D."/>
            <person name="Berger JAMES D."/>
        </authorList>
    </citation>
    <scope>NUCLEOTIDE SEQUENCE [LARGE SCALE GENOMIC DNA]</scope>
</reference>
<evidence type="ECO:0000259" key="1">
    <source>
        <dbReference type="PROSITE" id="PS50206"/>
    </source>
</evidence>
<feature type="domain" description="Rhodanese" evidence="1">
    <location>
        <begin position="76"/>
        <end position="160"/>
    </location>
</feature>
<evidence type="ECO:0000313" key="3">
    <source>
        <dbReference type="WBParaSite" id="TREG1_46970.1"/>
    </source>
</evidence>
<organism evidence="2 3">
    <name type="scientific">Trichobilharzia regenti</name>
    <name type="common">Nasal bird schistosome</name>
    <dbReference type="NCBI Taxonomy" id="157069"/>
    <lineage>
        <taxon>Eukaryota</taxon>
        <taxon>Metazoa</taxon>
        <taxon>Spiralia</taxon>
        <taxon>Lophotrochozoa</taxon>
        <taxon>Platyhelminthes</taxon>
        <taxon>Trematoda</taxon>
        <taxon>Digenea</taxon>
        <taxon>Strigeidida</taxon>
        <taxon>Schistosomatoidea</taxon>
        <taxon>Schistosomatidae</taxon>
        <taxon>Trichobilharzia</taxon>
    </lineage>
</organism>
<dbReference type="InterPro" id="IPR036873">
    <property type="entry name" value="Rhodanese-like_dom_sf"/>
</dbReference>